<protein>
    <recommendedName>
        <fullName evidence="2">GLTSCR protein conserved domain-containing protein</fullName>
    </recommendedName>
</protein>
<evidence type="ECO:0000313" key="3">
    <source>
        <dbReference type="EMBL" id="KAL0573202.1"/>
    </source>
</evidence>
<feature type="compositionally biased region" description="Polar residues" evidence="1">
    <location>
        <begin position="52"/>
        <end position="62"/>
    </location>
</feature>
<feature type="region of interest" description="Disordered" evidence="1">
    <location>
        <begin position="1"/>
        <end position="74"/>
    </location>
</feature>
<feature type="compositionally biased region" description="Low complexity" evidence="1">
    <location>
        <begin position="33"/>
        <end position="51"/>
    </location>
</feature>
<evidence type="ECO:0000256" key="1">
    <source>
        <dbReference type="SAM" id="MobiDB-lite"/>
    </source>
</evidence>
<feature type="compositionally biased region" description="Low complexity" evidence="1">
    <location>
        <begin position="413"/>
        <end position="425"/>
    </location>
</feature>
<dbReference type="EMBL" id="JBAHYK010000530">
    <property type="protein sequence ID" value="KAL0573202.1"/>
    <property type="molecule type" value="Genomic_DNA"/>
</dbReference>
<reference evidence="3 4" key="1">
    <citation type="submission" date="2024-02" db="EMBL/GenBank/DDBJ databases">
        <title>A draft genome for the cacao thread blight pathogen Marasmius crinis-equi.</title>
        <authorList>
            <person name="Cohen S.P."/>
            <person name="Baruah I.K."/>
            <person name="Amoako-Attah I."/>
            <person name="Bukari Y."/>
            <person name="Meinhardt L.W."/>
            <person name="Bailey B.A."/>
        </authorList>
    </citation>
    <scope>NUCLEOTIDE SEQUENCE [LARGE SCALE GENOMIC DNA]</scope>
    <source>
        <strain evidence="3 4">GH-76</strain>
    </source>
</reference>
<accession>A0ABR3FD10</accession>
<gene>
    <name evidence="3" type="ORF">V5O48_008755</name>
</gene>
<proteinExistence type="predicted"/>
<feature type="region of interest" description="Disordered" evidence="1">
    <location>
        <begin position="213"/>
        <end position="244"/>
    </location>
</feature>
<dbReference type="Proteomes" id="UP001465976">
    <property type="component" value="Unassembled WGS sequence"/>
</dbReference>
<feature type="compositionally biased region" description="Polar residues" evidence="1">
    <location>
        <begin position="1"/>
        <end position="32"/>
    </location>
</feature>
<keyword evidence="4" id="KW-1185">Reference proteome</keyword>
<feature type="compositionally biased region" description="Low complexity" evidence="1">
    <location>
        <begin position="223"/>
        <end position="234"/>
    </location>
</feature>
<evidence type="ECO:0000313" key="4">
    <source>
        <dbReference type="Proteomes" id="UP001465976"/>
    </source>
</evidence>
<dbReference type="InterPro" id="IPR015671">
    <property type="entry name" value="GSCR1_dom"/>
</dbReference>
<feature type="region of interest" description="Disordered" evidence="1">
    <location>
        <begin position="278"/>
        <end position="307"/>
    </location>
</feature>
<sequence>MSTGAEQLATFSSSSATPGGQSIPNLTAKTLNSSYHPSAQSPSSPSQAGPSTWQSTGSSPIVQKNPRTKARTQEENDIIQATAARFASRLAEDHAAVLNPDVDSPFVDSEDVVKRLLPYHIFLNPEEDITPLVIDRKGKSKADELRRENAETKFALECFKRRRDLEKRFRNTRIKSGENPYKEEIVAMTNIGIDSDRADQALLQSELRAARAEQERLERAKRAASSTPRPSYYNTPPPPSTPAGPTAYYRTYAYAQPYTTGAVLPPTVSTFSVNPTTTATTTTTAPTPSVPAATPMSAAAAPTNPAPSAHYQAGVAIPVPNTSTPASGVSVPSTTPPAAPIPVQLPVACLPALYRIGITPVPPTATQPPPPAVLRGSNGSMLNLEINVSLLQPGQMSGLALILSSVMTRSSTAATQAPAAATTHAPNPPTNVKTNGTSG</sequence>
<feature type="region of interest" description="Disordered" evidence="1">
    <location>
        <begin position="413"/>
        <end position="439"/>
    </location>
</feature>
<organism evidence="3 4">
    <name type="scientific">Marasmius crinis-equi</name>
    <dbReference type="NCBI Taxonomy" id="585013"/>
    <lineage>
        <taxon>Eukaryota</taxon>
        <taxon>Fungi</taxon>
        <taxon>Dikarya</taxon>
        <taxon>Basidiomycota</taxon>
        <taxon>Agaricomycotina</taxon>
        <taxon>Agaricomycetes</taxon>
        <taxon>Agaricomycetidae</taxon>
        <taxon>Agaricales</taxon>
        <taxon>Marasmiineae</taxon>
        <taxon>Marasmiaceae</taxon>
        <taxon>Marasmius</taxon>
    </lineage>
</organism>
<feature type="domain" description="GLTSCR protein conserved" evidence="2">
    <location>
        <begin position="93"/>
        <end position="198"/>
    </location>
</feature>
<evidence type="ECO:0000259" key="2">
    <source>
        <dbReference type="Pfam" id="PF15249"/>
    </source>
</evidence>
<dbReference type="Pfam" id="PF15249">
    <property type="entry name" value="GLTSCR1"/>
    <property type="match status" value="1"/>
</dbReference>
<name>A0ABR3FD10_9AGAR</name>
<comment type="caution">
    <text evidence="3">The sequence shown here is derived from an EMBL/GenBank/DDBJ whole genome shotgun (WGS) entry which is preliminary data.</text>
</comment>